<feature type="transmembrane region" description="Helical" evidence="5">
    <location>
        <begin position="87"/>
        <end position="112"/>
    </location>
</feature>
<name>A0A914NCG9_MELIC</name>
<evidence type="ECO:0000313" key="8">
    <source>
        <dbReference type="WBParaSite" id="Minc3s04313g36013"/>
    </source>
</evidence>
<feature type="transmembrane region" description="Helical" evidence="5">
    <location>
        <begin position="157"/>
        <end position="183"/>
    </location>
</feature>
<dbReference type="PANTHER" id="PTHR13715:SF102">
    <property type="entry name" value="INOSITOL 1,4,5-TRISPHOSPHATE RECEPTOR"/>
    <property type="match status" value="1"/>
</dbReference>
<evidence type="ECO:0000256" key="4">
    <source>
        <dbReference type="ARBA" id="ARBA00023136"/>
    </source>
</evidence>
<accession>A0A914NCG9</accession>
<feature type="transmembrane region" description="Helical" evidence="5">
    <location>
        <begin position="24"/>
        <end position="44"/>
    </location>
</feature>
<evidence type="ECO:0000256" key="5">
    <source>
        <dbReference type="SAM" id="Phobius"/>
    </source>
</evidence>
<dbReference type="Pfam" id="PF00520">
    <property type="entry name" value="Ion_trans"/>
    <property type="match status" value="1"/>
</dbReference>
<dbReference type="GO" id="GO:0030667">
    <property type="term" value="C:secretory granule membrane"/>
    <property type="evidence" value="ECO:0007669"/>
    <property type="project" value="TreeGrafter"/>
</dbReference>
<keyword evidence="4 5" id="KW-0472">Membrane</keyword>
<dbReference type="GO" id="GO:0051209">
    <property type="term" value="P:release of sequestered calcium ion into cytosol"/>
    <property type="evidence" value="ECO:0007669"/>
    <property type="project" value="TreeGrafter"/>
</dbReference>
<keyword evidence="7" id="KW-1185">Reference proteome</keyword>
<dbReference type="GO" id="GO:0016529">
    <property type="term" value="C:sarcoplasmic reticulum"/>
    <property type="evidence" value="ECO:0007669"/>
    <property type="project" value="TreeGrafter"/>
</dbReference>
<feature type="transmembrane region" description="Helical" evidence="5">
    <location>
        <begin position="203"/>
        <end position="228"/>
    </location>
</feature>
<evidence type="ECO:0000256" key="2">
    <source>
        <dbReference type="ARBA" id="ARBA00022692"/>
    </source>
</evidence>
<dbReference type="Proteomes" id="UP000887563">
    <property type="component" value="Unplaced"/>
</dbReference>
<feature type="transmembrane region" description="Helical" evidence="5">
    <location>
        <begin position="334"/>
        <end position="353"/>
    </location>
</feature>
<reference evidence="8" key="1">
    <citation type="submission" date="2022-11" db="UniProtKB">
        <authorList>
            <consortium name="WormBaseParasite"/>
        </authorList>
    </citation>
    <scope>IDENTIFICATION</scope>
</reference>
<organism evidence="7 8">
    <name type="scientific">Meloidogyne incognita</name>
    <name type="common">Southern root-knot nematode worm</name>
    <name type="synonym">Oxyuris incognita</name>
    <dbReference type="NCBI Taxonomy" id="6306"/>
    <lineage>
        <taxon>Eukaryota</taxon>
        <taxon>Metazoa</taxon>
        <taxon>Ecdysozoa</taxon>
        <taxon>Nematoda</taxon>
        <taxon>Chromadorea</taxon>
        <taxon>Rhabditida</taxon>
        <taxon>Tylenchina</taxon>
        <taxon>Tylenchomorpha</taxon>
        <taxon>Tylenchoidea</taxon>
        <taxon>Meloidogynidae</taxon>
        <taxon>Meloidogyninae</taxon>
        <taxon>Meloidogyne</taxon>
        <taxon>Meloidogyne incognita group</taxon>
    </lineage>
</organism>
<dbReference type="InterPro" id="IPR015925">
    <property type="entry name" value="Ryanodine_IP3_receptor"/>
</dbReference>
<dbReference type="InterPro" id="IPR036259">
    <property type="entry name" value="MFS_trans_sf"/>
</dbReference>
<dbReference type="AlphaFoldDB" id="A0A914NCG9"/>
<dbReference type="GO" id="GO:0005789">
    <property type="term" value="C:endoplasmic reticulum membrane"/>
    <property type="evidence" value="ECO:0007669"/>
    <property type="project" value="TreeGrafter"/>
</dbReference>
<dbReference type="GO" id="GO:0035091">
    <property type="term" value="F:phosphatidylinositol binding"/>
    <property type="evidence" value="ECO:0007669"/>
    <property type="project" value="TreeGrafter"/>
</dbReference>
<evidence type="ECO:0000313" key="7">
    <source>
        <dbReference type="Proteomes" id="UP000887563"/>
    </source>
</evidence>
<feature type="domain" description="Ion transport" evidence="6">
    <location>
        <begin position="82"/>
        <end position="362"/>
    </location>
</feature>
<evidence type="ECO:0000259" key="6">
    <source>
        <dbReference type="Pfam" id="PF00520"/>
    </source>
</evidence>
<dbReference type="SUPFAM" id="SSF103473">
    <property type="entry name" value="MFS general substrate transporter"/>
    <property type="match status" value="1"/>
</dbReference>
<dbReference type="GO" id="GO:0070679">
    <property type="term" value="F:inositol 1,4,5 trisphosphate binding"/>
    <property type="evidence" value="ECO:0007669"/>
    <property type="project" value="TreeGrafter"/>
</dbReference>
<dbReference type="GO" id="GO:0005509">
    <property type="term" value="F:calcium ion binding"/>
    <property type="evidence" value="ECO:0007669"/>
    <property type="project" value="TreeGrafter"/>
</dbReference>
<dbReference type="GO" id="GO:0005220">
    <property type="term" value="F:inositol 1,4,5-trisphosphate-gated calcium channel activity"/>
    <property type="evidence" value="ECO:0007669"/>
    <property type="project" value="TreeGrafter"/>
</dbReference>
<comment type="subcellular location">
    <subcellularLocation>
        <location evidence="1">Membrane</location>
        <topology evidence="1">Multi-pass membrane protein</topology>
    </subcellularLocation>
</comment>
<dbReference type="PANTHER" id="PTHR13715">
    <property type="entry name" value="RYANODINE RECEPTOR AND IP3 RECEPTOR"/>
    <property type="match status" value="1"/>
</dbReference>
<evidence type="ECO:0000256" key="1">
    <source>
        <dbReference type="ARBA" id="ARBA00004141"/>
    </source>
</evidence>
<proteinExistence type="predicted"/>
<keyword evidence="3 5" id="KW-1133">Transmembrane helix</keyword>
<sequence>MKMKWQRKLQNRQLLSYFTKRLHIWSRICFFLSVLLNLILAISYPFEHSQNFGQSLFLSADNPFIYLSFLVALLYFFFCCSPEWHSVGLSFCSQISLFLAMFSSSILSTALFGLLPTLWILGILQFVVKCIHITSYSGNKGFVEDHNWKQILSDSTFLYHLAYLICCLLGLLIHPFIYSLLLFDVIACEETLQNVIRSVTRNWQSIFLTGLLALILVYHFSIIGYLFFQRDFRLEVHKLTDSEEEMENKCLNENNYFYKDYLKEEENKQKCEEKNNLIEEDDELELKVPSCETLRMCILTTLNWGLRNGGGIGDVLRSVSPHEPYFFWRILYDMTFYIVLIIIVLNLIFGVIIDTFGDLRTEKNEKEFTLRNTCFICGLERGKFDNKSVQVTFDEHNEREHNLWHYIYFIVWLQIKDETEFTGPESFVSICVKNHNMDWFPRMQAISLQKENENNLEEN</sequence>
<dbReference type="WBParaSite" id="Minc3s04313g36013">
    <property type="protein sequence ID" value="Minc3s04313g36013"/>
    <property type="gene ID" value="Minc3s04313g36013"/>
</dbReference>
<feature type="transmembrane region" description="Helical" evidence="5">
    <location>
        <begin position="64"/>
        <end position="80"/>
    </location>
</feature>
<keyword evidence="2 5" id="KW-0812">Transmembrane</keyword>
<dbReference type="Gene3D" id="1.10.287.70">
    <property type="match status" value="1"/>
</dbReference>
<protein>
    <submittedName>
        <fullName evidence="8">Ion transport domain-containing protein</fullName>
    </submittedName>
</protein>
<dbReference type="InterPro" id="IPR005821">
    <property type="entry name" value="Ion_trans_dom"/>
</dbReference>
<dbReference type="GO" id="GO:0005886">
    <property type="term" value="C:plasma membrane"/>
    <property type="evidence" value="ECO:0007669"/>
    <property type="project" value="TreeGrafter"/>
</dbReference>
<evidence type="ECO:0000256" key="3">
    <source>
        <dbReference type="ARBA" id="ARBA00022989"/>
    </source>
</evidence>